<evidence type="ECO:0000256" key="2">
    <source>
        <dbReference type="ARBA" id="ARBA00022695"/>
    </source>
</evidence>
<dbReference type="GO" id="GO:0003964">
    <property type="term" value="F:RNA-directed DNA polymerase activity"/>
    <property type="evidence" value="ECO:0007669"/>
    <property type="project" value="UniProtKB-KW"/>
</dbReference>
<dbReference type="InterPro" id="IPR043502">
    <property type="entry name" value="DNA/RNA_pol_sf"/>
</dbReference>
<dbReference type="AlphaFoldDB" id="A0A9Q3GT95"/>
<feature type="domain" description="Reverse transcriptase RNase H-like" evidence="7">
    <location>
        <begin position="19"/>
        <end position="124"/>
    </location>
</feature>
<keyword evidence="4" id="KW-0255">Endonuclease</keyword>
<evidence type="ECO:0000256" key="3">
    <source>
        <dbReference type="ARBA" id="ARBA00022722"/>
    </source>
</evidence>
<comment type="caution">
    <text evidence="9">The sequence shown here is derived from an EMBL/GenBank/DDBJ whole genome shotgun (WGS) entry which is preliminary data.</text>
</comment>
<gene>
    <name evidence="9" type="ORF">O181_018796</name>
</gene>
<dbReference type="EMBL" id="AVOT02005447">
    <property type="protein sequence ID" value="MBW0479081.1"/>
    <property type="molecule type" value="Genomic_DNA"/>
</dbReference>
<keyword evidence="10" id="KW-1185">Reference proteome</keyword>
<dbReference type="Gene3D" id="1.10.340.70">
    <property type="match status" value="1"/>
</dbReference>
<evidence type="ECO:0000313" key="10">
    <source>
        <dbReference type="Proteomes" id="UP000765509"/>
    </source>
</evidence>
<dbReference type="OrthoDB" id="10690354at2759"/>
<accession>A0A9Q3GT95</accession>
<dbReference type="GO" id="GO:0016787">
    <property type="term" value="F:hydrolase activity"/>
    <property type="evidence" value="ECO:0007669"/>
    <property type="project" value="UniProtKB-KW"/>
</dbReference>
<feature type="domain" description="Integrase zinc-binding" evidence="8">
    <location>
        <begin position="246"/>
        <end position="303"/>
    </location>
</feature>
<evidence type="ECO:0000256" key="1">
    <source>
        <dbReference type="ARBA" id="ARBA00022679"/>
    </source>
</evidence>
<evidence type="ECO:0000256" key="4">
    <source>
        <dbReference type="ARBA" id="ARBA00022759"/>
    </source>
</evidence>
<evidence type="ECO:0000256" key="6">
    <source>
        <dbReference type="ARBA" id="ARBA00022918"/>
    </source>
</evidence>
<reference evidence="9" key="1">
    <citation type="submission" date="2021-03" db="EMBL/GenBank/DDBJ databases">
        <title>Draft genome sequence of rust myrtle Austropuccinia psidii MF-1, a brazilian biotype.</title>
        <authorList>
            <person name="Quecine M.C."/>
            <person name="Pachon D.M.R."/>
            <person name="Bonatelli M.L."/>
            <person name="Correr F.H."/>
            <person name="Franceschini L.M."/>
            <person name="Leite T.F."/>
            <person name="Margarido G.R.A."/>
            <person name="Almeida C.A."/>
            <person name="Ferrarezi J.A."/>
            <person name="Labate C.A."/>
        </authorList>
    </citation>
    <scope>NUCLEOTIDE SEQUENCE</scope>
    <source>
        <strain evidence="9">MF-1</strain>
    </source>
</reference>
<evidence type="ECO:0000259" key="8">
    <source>
        <dbReference type="Pfam" id="PF17921"/>
    </source>
</evidence>
<dbReference type="InterPro" id="IPR041373">
    <property type="entry name" value="RT_RNaseH"/>
</dbReference>
<dbReference type="SUPFAM" id="SSF56672">
    <property type="entry name" value="DNA/RNA polymerases"/>
    <property type="match status" value="1"/>
</dbReference>
<evidence type="ECO:0000259" key="7">
    <source>
        <dbReference type="Pfam" id="PF17917"/>
    </source>
</evidence>
<evidence type="ECO:0008006" key="11">
    <source>
        <dbReference type="Google" id="ProtNLM"/>
    </source>
</evidence>
<keyword evidence="3" id="KW-0540">Nuclease</keyword>
<dbReference type="GO" id="GO:0004519">
    <property type="term" value="F:endonuclease activity"/>
    <property type="evidence" value="ECO:0007669"/>
    <property type="project" value="UniProtKB-KW"/>
</dbReference>
<dbReference type="Proteomes" id="UP000765509">
    <property type="component" value="Unassembled WGS sequence"/>
</dbReference>
<evidence type="ECO:0000256" key="5">
    <source>
        <dbReference type="ARBA" id="ARBA00022801"/>
    </source>
</evidence>
<keyword evidence="2" id="KW-0548">Nucleotidyltransferase</keyword>
<dbReference type="InterPro" id="IPR050951">
    <property type="entry name" value="Retrovirus_Pol_polyprotein"/>
</dbReference>
<name>A0A9Q3GT95_9BASI</name>
<dbReference type="Pfam" id="PF17921">
    <property type="entry name" value="Integrase_H2C2"/>
    <property type="match status" value="1"/>
</dbReference>
<dbReference type="InterPro" id="IPR041588">
    <property type="entry name" value="Integrase_H2C2"/>
</dbReference>
<proteinExistence type="predicted"/>
<keyword evidence="5" id="KW-0378">Hydrolase</keyword>
<dbReference type="PANTHER" id="PTHR37984:SF5">
    <property type="entry name" value="PROTEIN NYNRIN-LIKE"/>
    <property type="match status" value="1"/>
</dbReference>
<dbReference type="Pfam" id="PF17917">
    <property type="entry name" value="RT_RNaseH"/>
    <property type="match status" value="1"/>
</dbReference>
<protein>
    <recommendedName>
        <fullName evidence="11">Integrase zinc-binding domain-containing protein</fullName>
    </recommendedName>
</protein>
<sequence length="309" mass="35709">MRNQKIPHKCPISSNSILETTFKLHIDSSGEGLGASLHQTQIINDKPVEGPICFISRQIKPTEAKYGASQMKCLCLGLAFEKLPSYLDGTVFYVITDCNAIKYLLHMNTPSRHMLRWHIAIQEFRGNMTIFHQSGNISKNVDGLSRWALVNSIENPEWVPQEEPHIGGICVTDIDKVFINQVKENYNLDKNLHILCQPLMKYCKDPSFSSKLHVVWKKSYYEGGFYLLDGILYHRTKHTCVMTLKDRTLISTILHEFHDSVVSAHLSEDRTLERVKTCSWWPNWKNHFAEYFQTCDRCQKANRATDKKF</sequence>
<dbReference type="PANTHER" id="PTHR37984">
    <property type="entry name" value="PROTEIN CBG26694"/>
    <property type="match status" value="1"/>
</dbReference>
<keyword evidence="1" id="KW-0808">Transferase</keyword>
<organism evidence="9 10">
    <name type="scientific">Austropuccinia psidii MF-1</name>
    <dbReference type="NCBI Taxonomy" id="1389203"/>
    <lineage>
        <taxon>Eukaryota</taxon>
        <taxon>Fungi</taxon>
        <taxon>Dikarya</taxon>
        <taxon>Basidiomycota</taxon>
        <taxon>Pucciniomycotina</taxon>
        <taxon>Pucciniomycetes</taxon>
        <taxon>Pucciniales</taxon>
        <taxon>Sphaerophragmiaceae</taxon>
        <taxon>Austropuccinia</taxon>
    </lineage>
</organism>
<evidence type="ECO:0000313" key="9">
    <source>
        <dbReference type="EMBL" id="MBW0479081.1"/>
    </source>
</evidence>
<keyword evidence="6" id="KW-0695">RNA-directed DNA polymerase</keyword>
<dbReference type="CDD" id="cd09274">
    <property type="entry name" value="RNase_HI_RT_Ty3"/>
    <property type="match status" value="1"/>
</dbReference>